<evidence type="ECO:0000313" key="1">
    <source>
        <dbReference type="EMBL" id="EJF79895.1"/>
    </source>
</evidence>
<dbReference type="Proteomes" id="UP000008947">
    <property type="component" value="Unassembled WGS sequence"/>
</dbReference>
<sequence>MTEPLSKKSENLIALYTDNKEEAMSKMAILLPLLPKMIVSYTPEGFLIRLLFNFFIWL</sequence>
<proteinExistence type="predicted"/>
<dbReference type="HOGENOM" id="CLU_2970116_0_0_5"/>
<keyword evidence="2" id="KW-1185">Reference proteome</keyword>
<dbReference type="AlphaFoldDB" id="J1J7V8"/>
<organism evidence="1 2">
    <name type="scientific">Candidatus Bartonella washoeensis Sb944nv</name>
    <dbReference type="NCBI Taxonomy" id="1094563"/>
    <lineage>
        <taxon>Bacteria</taxon>
        <taxon>Pseudomonadati</taxon>
        <taxon>Pseudomonadota</taxon>
        <taxon>Alphaproteobacteria</taxon>
        <taxon>Hyphomicrobiales</taxon>
        <taxon>Bartonellaceae</taxon>
        <taxon>Bartonella</taxon>
    </lineage>
</organism>
<name>J1J7V8_9HYPH</name>
<accession>J1J7V8</accession>
<comment type="caution">
    <text evidence="1">The sequence shown here is derived from an EMBL/GenBank/DDBJ whole genome shotgun (WGS) entry which is preliminary data.</text>
</comment>
<protein>
    <submittedName>
        <fullName evidence="1">Uncharacterized protein</fullName>
    </submittedName>
</protein>
<reference evidence="1 2" key="1">
    <citation type="submission" date="2012-03" db="EMBL/GenBank/DDBJ databases">
        <title>The Genome Sequence of Bartonella washoensis Sb944nv.</title>
        <authorList>
            <consortium name="The Broad Institute Genome Sequencing Platform"/>
            <consortium name="The Broad Institute Genome Sequencing Center for Infectious Disease"/>
            <person name="Feldgarden M."/>
            <person name="Kirby J."/>
            <person name="Kosoy M."/>
            <person name="Birtles R."/>
            <person name="Probert W.S."/>
            <person name="Chiaraviglio L."/>
            <person name="Young S.K."/>
            <person name="Zeng Q."/>
            <person name="Gargeya S."/>
            <person name="Fitzgerald M."/>
            <person name="Haas B."/>
            <person name="Abouelleil A."/>
            <person name="Alvarado L."/>
            <person name="Arachchi H.M."/>
            <person name="Berlin A."/>
            <person name="Chapman S.B."/>
            <person name="Gearin G."/>
            <person name="Goldberg J."/>
            <person name="Griggs A."/>
            <person name="Gujja S."/>
            <person name="Hansen M."/>
            <person name="Heiman D."/>
            <person name="Howarth C."/>
            <person name="Larimer J."/>
            <person name="Lui A."/>
            <person name="MacDonald P.J.P."/>
            <person name="McCowen C."/>
            <person name="Montmayeur A."/>
            <person name="Murphy C."/>
            <person name="Neiman D."/>
            <person name="Pearson M."/>
            <person name="Priest M."/>
            <person name="Roberts A."/>
            <person name="Saif S."/>
            <person name="Shea T."/>
            <person name="Sisk P."/>
            <person name="Stolte C."/>
            <person name="Sykes S."/>
            <person name="Wortman J."/>
            <person name="Nusbaum C."/>
            <person name="Birren B."/>
        </authorList>
    </citation>
    <scope>NUCLEOTIDE SEQUENCE [LARGE SCALE GENOMIC DNA]</scope>
    <source>
        <strain evidence="1 2">Sb944nv</strain>
    </source>
</reference>
<evidence type="ECO:0000313" key="2">
    <source>
        <dbReference type="Proteomes" id="UP000008947"/>
    </source>
</evidence>
<dbReference type="EMBL" id="AILU01000020">
    <property type="protein sequence ID" value="EJF79895.1"/>
    <property type="molecule type" value="Genomic_DNA"/>
</dbReference>
<dbReference type="RefSeq" id="WP_006923501.1">
    <property type="nucleotide sequence ID" value="NZ_JH725023.1"/>
</dbReference>
<gene>
    <name evidence="1" type="ORF">MCQ_00627</name>
</gene>